<evidence type="ECO:0000313" key="3">
    <source>
        <dbReference type="EMBL" id="KAF1952202.1"/>
    </source>
</evidence>
<feature type="compositionally biased region" description="Basic and acidic residues" evidence="1">
    <location>
        <begin position="59"/>
        <end position="72"/>
    </location>
</feature>
<dbReference type="GO" id="GO:0015969">
    <property type="term" value="P:guanosine tetraphosphate metabolic process"/>
    <property type="evidence" value="ECO:0007669"/>
    <property type="project" value="InterPro"/>
</dbReference>
<dbReference type="SUPFAM" id="SSF81301">
    <property type="entry name" value="Nucleotidyltransferase"/>
    <property type="match status" value="1"/>
</dbReference>
<dbReference type="PANTHER" id="PTHR41773:SF1">
    <property type="entry name" value="RELA_SPOT DOMAIN-CONTAINING PROTEIN"/>
    <property type="match status" value="1"/>
</dbReference>
<dbReference type="InterPro" id="IPR043519">
    <property type="entry name" value="NT_sf"/>
</dbReference>
<dbReference type="EMBL" id="ML977012">
    <property type="protein sequence ID" value="KAF1952202.1"/>
    <property type="molecule type" value="Genomic_DNA"/>
</dbReference>
<name>A0A6A5TKI8_9PLEO</name>
<keyword evidence="4" id="KW-1185">Reference proteome</keyword>
<reference evidence="3" key="1">
    <citation type="journal article" date="2020" name="Stud. Mycol.">
        <title>101 Dothideomycetes genomes: a test case for predicting lifestyles and emergence of pathogens.</title>
        <authorList>
            <person name="Haridas S."/>
            <person name="Albert R."/>
            <person name="Binder M."/>
            <person name="Bloem J."/>
            <person name="Labutti K."/>
            <person name="Salamov A."/>
            <person name="Andreopoulos B."/>
            <person name="Baker S."/>
            <person name="Barry K."/>
            <person name="Bills G."/>
            <person name="Bluhm B."/>
            <person name="Cannon C."/>
            <person name="Castanera R."/>
            <person name="Culley D."/>
            <person name="Daum C."/>
            <person name="Ezra D."/>
            <person name="Gonzalez J."/>
            <person name="Henrissat B."/>
            <person name="Kuo A."/>
            <person name="Liang C."/>
            <person name="Lipzen A."/>
            <person name="Lutzoni F."/>
            <person name="Magnuson J."/>
            <person name="Mondo S."/>
            <person name="Nolan M."/>
            <person name="Ohm R."/>
            <person name="Pangilinan J."/>
            <person name="Park H.-J."/>
            <person name="Ramirez L."/>
            <person name="Alfaro M."/>
            <person name="Sun H."/>
            <person name="Tritt A."/>
            <person name="Yoshinaga Y."/>
            <person name="Zwiers L.-H."/>
            <person name="Turgeon B."/>
            <person name="Goodwin S."/>
            <person name="Spatafora J."/>
            <person name="Crous P."/>
            <person name="Grigoriev I."/>
        </authorList>
    </citation>
    <scope>NUCLEOTIDE SEQUENCE</scope>
    <source>
        <strain evidence="3">CBS 675.92</strain>
    </source>
</reference>
<feature type="region of interest" description="Disordered" evidence="1">
    <location>
        <begin position="59"/>
        <end position="84"/>
    </location>
</feature>
<protein>
    <recommendedName>
        <fullName evidence="2">RelA/SpoT domain-containing protein</fullName>
    </recommendedName>
</protein>
<dbReference type="OrthoDB" id="4719016at2759"/>
<dbReference type="CDD" id="cd05399">
    <property type="entry name" value="NT_Rel-Spo_like"/>
    <property type="match status" value="1"/>
</dbReference>
<organism evidence="3 4">
    <name type="scientific">Byssothecium circinans</name>
    <dbReference type="NCBI Taxonomy" id="147558"/>
    <lineage>
        <taxon>Eukaryota</taxon>
        <taxon>Fungi</taxon>
        <taxon>Dikarya</taxon>
        <taxon>Ascomycota</taxon>
        <taxon>Pezizomycotina</taxon>
        <taxon>Dothideomycetes</taxon>
        <taxon>Pleosporomycetidae</taxon>
        <taxon>Pleosporales</taxon>
        <taxon>Massarineae</taxon>
        <taxon>Massarinaceae</taxon>
        <taxon>Byssothecium</taxon>
    </lineage>
</organism>
<dbReference type="AlphaFoldDB" id="A0A6A5TKI8"/>
<proteinExistence type="predicted"/>
<evidence type="ECO:0000256" key="1">
    <source>
        <dbReference type="SAM" id="MobiDB-lite"/>
    </source>
</evidence>
<sequence length="438" mass="50489">MRHADHPYESEGEIWDDMHDLAGVRVILYMLKPSEDQREKVKRVIQNIWGDDVLPKYHEGSDDRMKADERARLQAPSERQKVSARKKYRPRHLGYIAVHYRPKMKESHGNGSSGPYYWSSKDRVEIQVVSALSHAWAEAGHDILYKSYAYGPPTLQEELLLDSLNGIVLSGDLLLEQFHELVMKRTYAPFRHRGDFGVFLRDLDILQPYEDCTSDFRQDFEVESIDVLLRFLTIIGKAYPLAVRNAFKELGFPDEPKLEAIMTEEFNPTFEPAKGMSATVCLLRILMPPRENDTPKKFQPKKQCYIMINALILLQTFFSSAELTNNFLRDTVTTMSDPARESLDFVLTNCRRQLLLNNENSLTNYDYEEKIRGSLEEAWKWFQDEAAIPESICGIVFRLAEMGATKDVEWTTLLGQLRIGTILSRSSTSSLEDDPDMD</sequence>
<accession>A0A6A5TKI8</accession>
<evidence type="ECO:0000259" key="2">
    <source>
        <dbReference type="SMART" id="SM00954"/>
    </source>
</evidence>
<gene>
    <name evidence="3" type="ORF">CC80DRAFT_182032</name>
</gene>
<dbReference type="Proteomes" id="UP000800035">
    <property type="component" value="Unassembled WGS sequence"/>
</dbReference>
<feature type="domain" description="RelA/SpoT" evidence="2">
    <location>
        <begin position="6"/>
        <end position="151"/>
    </location>
</feature>
<dbReference type="InterPro" id="IPR007685">
    <property type="entry name" value="RelA_SpoT"/>
</dbReference>
<evidence type="ECO:0000313" key="4">
    <source>
        <dbReference type="Proteomes" id="UP000800035"/>
    </source>
</evidence>
<dbReference type="SMART" id="SM00954">
    <property type="entry name" value="RelA_SpoT"/>
    <property type="match status" value="1"/>
</dbReference>
<dbReference type="Gene3D" id="3.30.460.10">
    <property type="entry name" value="Beta Polymerase, domain 2"/>
    <property type="match status" value="1"/>
</dbReference>
<dbReference type="PANTHER" id="PTHR41773">
    <property type="entry name" value="GTP PYROPHOSPHATASE-RELATED"/>
    <property type="match status" value="1"/>
</dbReference>